<dbReference type="InterPro" id="IPR024041">
    <property type="entry name" value="NH4_transpt_AmtB-like_dom"/>
</dbReference>
<dbReference type="GO" id="GO:0008519">
    <property type="term" value="F:ammonium channel activity"/>
    <property type="evidence" value="ECO:0007669"/>
    <property type="project" value="InterPro"/>
</dbReference>
<dbReference type="Proteomes" id="UP000021315">
    <property type="component" value="Unassembled WGS sequence"/>
</dbReference>
<feature type="transmembrane region" description="Helical" evidence="10">
    <location>
        <begin position="370"/>
        <end position="390"/>
    </location>
</feature>
<evidence type="ECO:0000256" key="3">
    <source>
        <dbReference type="ARBA" id="ARBA00022448"/>
    </source>
</evidence>
<comment type="subcellular location">
    <subcellularLocation>
        <location evidence="1 10">Cell membrane</location>
        <topology evidence="1 10">Multi-pass membrane protein</topology>
    </subcellularLocation>
</comment>
<reference evidence="14" key="3">
    <citation type="submission" date="2020-06" db="EMBL/GenBank/DDBJ databases">
        <authorList>
            <person name="Arumugam K."/>
            <person name="Besarab I."/>
            <person name="Haryono M."/>
            <person name="Bagci C."/>
            <person name="Beier S."/>
            <person name="Buchfink B."/>
            <person name="Gorska A."/>
            <person name="Qiu G."/>
            <person name="Huson D.H."/>
            <person name="Williams R.B."/>
        </authorList>
    </citation>
    <scope>NUCLEOTIDE SEQUENCE</scope>
    <source>
        <strain evidence="14">SSA1</strain>
    </source>
</reference>
<feature type="domain" description="Ammonium transporter AmtB-like" evidence="12">
    <location>
        <begin position="74"/>
        <end position="499"/>
    </location>
</feature>
<organism evidence="13 15">
    <name type="scientific">Candidatus Accumulibacter cognatus</name>
    <dbReference type="NCBI Taxonomy" id="2954383"/>
    <lineage>
        <taxon>Bacteria</taxon>
        <taxon>Pseudomonadati</taxon>
        <taxon>Pseudomonadota</taxon>
        <taxon>Betaproteobacteria</taxon>
        <taxon>Candidatus Accumulibacter</taxon>
    </lineage>
</organism>
<evidence type="ECO:0000259" key="12">
    <source>
        <dbReference type="Pfam" id="PF00909"/>
    </source>
</evidence>
<evidence type="ECO:0000256" key="10">
    <source>
        <dbReference type="RuleBase" id="RU362002"/>
    </source>
</evidence>
<protein>
    <recommendedName>
        <fullName evidence="9 10">Ammonium transporter</fullName>
    </recommendedName>
</protein>
<evidence type="ECO:0000256" key="6">
    <source>
        <dbReference type="ARBA" id="ARBA00022989"/>
    </source>
</evidence>
<evidence type="ECO:0000256" key="5">
    <source>
        <dbReference type="ARBA" id="ARBA00022692"/>
    </source>
</evidence>
<dbReference type="InterPro" id="IPR018047">
    <property type="entry name" value="Ammonium_transpt_CS"/>
</dbReference>
<feature type="transmembrane region" description="Helical" evidence="10">
    <location>
        <begin position="249"/>
        <end position="270"/>
    </location>
</feature>
<evidence type="ECO:0000313" key="13">
    <source>
        <dbReference type="EMBL" id="KFB76531.1"/>
    </source>
</evidence>
<name>A0A080M6C4_9PROT</name>
<accession>A0A7D5S6W7</accession>
<dbReference type="InterPro" id="IPR029020">
    <property type="entry name" value="Ammonium/urea_transptr"/>
</dbReference>
<feature type="chain" id="PRO_5001750832" description="Ammonium transporter" evidence="11">
    <location>
        <begin position="23"/>
        <end position="501"/>
    </location>
</feature>
<evidence type="ECO:0000313" key="14">
    <source>
        <dbReference type="EMBL" id="QLH49096.1"/>
    </source>
</evidence>
<dbReference type="NCBIfam" id="TIGR00836">
    <property type="entry name" value="amt"/>
    <property type="match status" value="1"/>
</dbReference>
<dbReference type="FunFam" id="1.10.3430.10:FF:000007">
    <property type="entry name" value="Ammonium transporter"/>
    <property type="match status" value="1"/>
</dbReference>
<keyword evidence="11" id="KW-0732">Signal</keyword>
<accession>A0A080M6C4</accession>
<dbReference type="EMBL" id="CP058708">
    <property type="protein sequence ID" value="QLH49096.1"/>
    <property type="molecule type" value="Genomic_DNA"/>
</dbReference>
<evidence type="ECO:0000313" key="16">
    <source>
        <dbReference type="Proteomes" id="UP000509684"/>
    </source>
</evidence>
<dbReference type="Pfam" id="PF00909">
    <property type="entry name" value="Ammonium_transp"/>
    <property type="match status" value="1"/>
</dbReference>
<keyword evidence="3 10" id="KW-0813">Transport</keyword>
<feature type="transmembrane region" description="Helical" evidence="10">
    <location>
        <begin position="347"/>
        <end position="364"/>
    </location>
</feature>
<keyword evidence="8 10" id="KW-0924">Ammonia transport</keyword>
<dbReference type="GO" id="GO:0005886">
    <property type="term" value="C:plasma membrane"/>
    <property type="evidence" value="ECO:0007669"/>
    <property type="project" value="UniProtKB-SubCell"/>
</dbReference>
<reference evidence="14 16" key="2">
    <citation type="journal article" date="2019" name="Microbiome">
        <title>Annotated bacterial chromosomes from frame-shift-corrected long-read metagenomic data.</title>
        <authorList>
            <person name="Arumugam K."/>
            <person name="Bagci C."/>
            <person name="Bessarab I."/>
            <person name="Beier S."/>
            <person name="Buchfink B."/>
            <person name="Gorska A."/>
            <person name="Qiu G."/>
            <person name="Huson D.H."/>
            <person name="Williams R.B.H."/>
        </authorList>
    </citation>
    <scope>NUCLEOTIDE SEQUENCE [LARGE SCALE GENOMIC DNA]</scope>
    <source>
        <strain evidence="14">SSA1</strain>
    </source>
</reference>
<proteinExistence type="inferred from homology"/>
<evidence type="ECO:0000256" key="7">
    <source>
        <dbReference type="ARBA" id="ARBA00023136"/>
    </source>
</evidence>
<feature type="transmembrane region" description="Helical" evidence="10">
    <location>
        <begin position="74"/>
        <end position="95"/>
    </location>
</feature>
<keyword evidence="15" id="KW-1185">Reference proteome</keyword>
<keyword evidence="7 10" id="KW-0472">Membrane</keyword>
<dbReference type="Gene3D" id="1.10.3430.10">
    <property type="entry name" value="Ammonium transporter AmtB like domains"/>
    <property type="match status" value="1"/>
</dbReference>
<gene>
    <name evidence="13" type="primary">amtB_1</name>
    <name evidence="14" type="synonym">amt</name>
    <name evidence="13" type="ORF">AW06_002357</name>
    <name evidence="14" type="ORF">HWD57_04350</name>
</gene>
<evidence type="ECO:0000313" key="15">
    <source>
        <dbReference type="Proteomes" id="UP000021315"/>
    </source>
</evidence>
<feature type="transmembrane region" description="Helical" evidence="10">
    <location>
        <begin position="402"/>
        <end position="427"/>
    </location>
</feature>
<sequence length="501" mass="51564">MRRLFAILALLGAVSIGAPAWAEDKPAVATETPTAVAAPAATPASEPAATTAASAAPAAAAATPAPVANKGDNAWIMTSAALVILMSIPGLALFYGGLVRTKNMLSVLMQVFVTFSLISVLWVIYGYSVAFTEGSGFFGVLDKIFLKGITVDSVAATFSKGVVVSELAYVIFQGAFAAITCGLIVGAFAERAKFAAILVFMVIWFTLSYLPMAHMVWYWAGPDAYLDAATGEAATKTAGFLFQKGALDFAGGTVVHINAAVAGLVGAIVIGKRIGYGRESMAPHSLTFTMIGASLLWFGWFGFNAGSALEASGGAALAMVNTWVATACAAMSWMLAEWMIKGKPSMLGAASGAVAGLVAITPAAGFVGVVGAIVIGLLAGVVCLWGVNGLKRLLGADDSLDVFGVHGVGGMLGAILTGVFAAPSLGGTGVYDYVLNKVGDYDMTAQVISQLWGVGTVIVWSGVVSLVVFKLVDMVIGLRVPEEEEREGLDITSHGESAYHY</sequence>
<dbReference type="InterPro" id="IPR001905">
    <property type="entry name" value="Ammonium_transpt"/>
</dbReference>
<feature type="transmembrane region" description="Helical" evidence="10">
    <location>
        <begin position="447"/>
        <end position="469"/>
    </location>
</feature>
<evidence type="ECO:0000256" key="4">
    <source>
        <dbReference type="ARBA" id="ARBA00022475"/>
    </source>
</evidence>
<feature type="transmembrane region" description="Helical" evidence="10">
    <location>
        <begin position="196"/>
        <end position="220"/>
    </location>
</feature>
<feature type="signal peptide" evidence="11">
    <location>
        <begin position="1"/>
        <end position="22"/>
    </location>
</feature>
<dbReference type="STRING" id="1453999.AW06_002357"/>
<keyword evidence="6 10" id="KW-1133">Transmembrane helix</keyword>
<dbReference type="Proteomes" id="UP000509684">
    <property type="component" value="Chromosome"/>
</dbReference>
<evidence type="ECO:0000256" key="8">
    <source>
        <dbReference type="ARBA" id="ARBA00023177"/>
    </source>
</evidence>
<dbReference type="SUPFAM" id="SSF111352">
    <property type="entry name" value="Ammonium transporter"/>
    <property type="match status" value="1"/>
</dbReference>
<evidence type="ECO:0000256" key="9">
    <source>
        <dbReference type="ARBA" id="ARBA00050025"/>
    </source>
</evidence>
<dbReference type="KEGG" id="acog:HWD57_04350"/>
<evidence type="ECO:0000256" key="2">
    <source>
        <dbReference type="ARBA" id="ARBA00005887"/>
    </source>
</evidence>
<comment type="similarity">
    <text evidence="2 10">Belongs to the ammonia transporter channel (TC 1.A.11.2) family.</text>
</comment>
<feature type="transmembrane region" description="Helical" evidence="10">
    <location>
        <begin position="282"/>
        <end position="303"/>
    </location>
</feature>
<dbReference type="AlphaFoldDB" id="A0A080M6C4"/>
<dbReference type="PANTHER" id="PTHR43029">
    <property type="entry name" value="AMMONIUM TRANSPORTER MEP2"/>
    <property type="match status" value="1"/>
</dbReference>
<feature type="transmembrane region" description="Helical" evidence="10">
    <location>
        <begin position="167"/>
        <end position="189"/>
    </location>
</feature>
<reference evidence="13 15" key="1">
    <citation type="submission" date="2014-02" db="EMBL/GenBank/DDBJ databases">
        <title>Expanding our view of genomic diversity in Candidatus Accumulibacter clades.</title>
        <authorList>
            <person name="Skennerton C.T."/>
            <person name="Barr J.J."/>
            <person name="Slater F.R."/>
            <person name="Bond P.L."/>
            <person name="Tyson G.W."/>
        </authorList>
    </citation>
    <scope>NUCLEOTIDE SEQUENCE [LARGE SCALE GENOMIC DNA]</scope>
    <source>
        <strain evidence="15">SK-02</strain>
    </source>
</reference>
<dbReference type="EMBL" id="JDST02000052">
    <property type="protein sequence ID" value="KFB76531.1"/>
    <property type="molecule type" value="Genomic_DNA"/>
</dbReference>
<feature type="transmembrane region" description="Helical" evidence="10">
    <location>
        <begin position="107"/>
        <end position="127"/>
    </location>
</feature>
<keyword evidence="5 10" id="KW-0812">Transmembrane</keyword>
<dbReference type="RefSeq" id="WP_034949400.1">
    <property type="nucleotide sequence ID" value="NZ_JDST02000052.1"/>
</dbReference>
<feature type="transmembrane region" description="Helical" evidence="10">
    <location>
        <begin position="315"/>
        <end position="335"/>
    </location>
</feature>
<evidence type="ECO:0000256" key="11">
    <source>
        <dbReference type="SAM" id="SignalP"/>
    </source>
</evidence>
<evidence type="ECO:0000256" key="1">
    <source>
        <dbReference type="ARBA" id="ARBA00004651"/>
    </source>
</evidence>
<dbReference type="PROSITE" id="PS01219">
    <property type="entry name" value="AMMONIUM_TRANSP"/>
    <property type="match status" value="1"/>
</dbReference>
<dbReference type="PANTHER" id="PTHR43029:SF10">
    <property type="entry name" value="AMMONIUM TRANSPORTER MEP2"/>
    <property type="match status" value="1"/>
</dbReference>
<keyword evidence="4" id="KW-1003">Cell membrane</keyword>